<accession>A0A7R8V7G4</accession>
<dbReference type="AlphaFoldDB" id="A0A7R8V7G4"/>
<protein>
    <recommendedName>
        <fullName evidence="5">Transposase</fullName>
    </recommendedName>
</protein>
<dbReference type="PANTHER" id="PTHR47577:SF2">
    <property type="entry name" value="THAP DOMAIN CONTAINING 9"/>
    <property type="match status" value="1"/>
</dbReference>
<evidence type="ECO:0008006" key="5">
    <source>
        <dbReference type="Google" id="ProtNLM"/>
    </source>
</evidence>
<keyword evidence="4" id="KW-1185">Reference proteome</keyword>
<dbReference type="EMBL" id="LR899014">
    <property type="protein sequence ID" value="CAD7093510.1"/>
    <property type="molecule type" value="Genomic_DNA"/>
</dbReference>
<evidence type="ECO:0000259" key="2">
    <source>
        <dbReference type="Pfam" id="PF21789"/>
    </source>
</evidence>
<evidence type="ECO:0000313" key="3">
    <source>
        <dbReference type="EMBL" id="CAD7093510.1"/>
    </source>
</evidence>
<dbReference type="Pfam" id="PF21788">
    <property type="entry name" value="TNP-like_GBD"/>
    <property type="match status" value="1"/>
</dbReference>
<sequence>MLFSCIEKLREAGLYPKGIVCDQGPNFLALAKLLCISPEHTSFTVGASKEEVFFMFDVPHLMKSVRNNLMKAPMMFNDGKEARWEHIVEFYKKDCKQRFKLAPKLTRHHIYPSNFKKMKVKLATQVFNHTVAAGIYTRASCNEISTKALETAEFLEDFDALFEICNSWKVFDSKRFRRAYKGTSAQEIHLNKMKALLETIKVLDNNERDVTTKIKYIKGWLIPINSIKQIFAALQSEEFKFLLTRNLNQDGLEHTFGVLRKRGGNNHNLTPYQFTVAFKRLFSLKYLEILKTGNCEVQTEWSLPTVSLNIPNVTAAPPVIHAMPSVGDIQEMDINERNALSYVGGYIYKRFQKSHPCSKQHTITDSVETVYTHFRQYEGCNLYYAPEEFMTYLLQLEDEFCKHFGALKASKMLYASLIAALGQYHI</sequence>
<name>A0A7R8V7G4_HERIL</name>
<dbReference type="InParanoid" id="A0A7R8V7G4"/>
<organism evidence="3 4">
    <name type="scientific">Hermetia illucens</name>
    <name type="common">Black soldier fly</name>
    <dbReference type="NCBI Taxonomy" id="343691"/>
    <lineage>
        <taxon>Eukaryota</taxon>
        <taxon>Metazoa</taxon>
        <taxon>Ecdysozoa</taxon>
        <taxon>Arthropoda</taxon>
        <taxon>Hexapoda</taxon>
        <taxon>Insecta</taxon>
        <taxon>Pterygota</taxon>
        <taxon>Neoptera</taxon>
        <taxon>Endopterygota</taxon>
        <taxon>Diptera</taxon>
        <taxon>Brachycera</taxon>
        <taxon>Stratiomyomorpha</taxon>
        <taxon>Stratiomyidae</taxon>
        <taxon>Hermetiinae</taxon>
        <taxon>Hermetia</taxon>
    </lineage>
</organism>
<reference evidence="3 4" key="1">
    <citation type="submission" date="2020-11" db="EMBL/GenBank/DDBJ databases">
        <authorList>
            <person name="Wallbank WR R."/>
            <person name="Pardo Diaz C."/>
            <person name="Kozak K."/>
            <person name="Martin S."/>
            <person name="Jiggins C."/>
            <person name="Moest M."/>
            <person name="Warren A I."/>
            <person name="Generalovic N T."/>
            <person name="Byers J.R.P. K."/>
            <person name="Montejo-Kovacevich G."/>
            <person name="Yen C E."/>
        </authorList>
    </citation>
    <scope>NUCLEOTIDE SEQUENCE [LARGE SCALE GENOMIC DNA]</scope>
</reference>
<evidence type="ECO:0000313" key="4">
    <source>
        <dbReference type="Proteomes" id="UP000594454"/>
    </source>
</evidence>
<dbReference type="Proteomes" id="UP000594454">
    <property type="component" value="Chromosome 6"/>
</dbReference>
<dbReference type="Pfam" id="PF21789">
    <property type="entry name" value="TNP-like_RNaseH_C"/>
    <property type="match status" value="1"/>
</dbReference>
<proteinExistence type="predicted"/>
<gene>
    <name evidence="3" type="ORF">HERILL_LOCUS15787</name>
</gene>
<evidence type="ECO:0000259" key="1">
    <source>
        <dbReference type="Pfam" id="PF21788"/>
    </source>
</evidence>
<dbReference type="InterPro" id="IPR048366">
    <property type="entry name" value="TNP-like_GBD"/>
</dbReference>
<feature type="domain" description="Transposable element P transposase-like GTP-binding insertion" evidence="1">
    <location>
        <begin position="60"/>
        <end position="174"/>
    </location>
</feature>
<feature type="domain" description="Transposable element P transposase-like RNase H C-terminal" evidence="2">
    <location>
        <begin position="247"/>
        <end position="279"/>
    </location>
</feature>
<dbReference type="InterPro" id="IPR048367">
    <property type="entry name" value="TNP-like_RNaseH_C"/>
</dbReference>
<dbReference type="PANTHER" id="PTHR47577">
    <property type="entry name" value="THAP DOMAIN-CONTAINING PROTEIN 6"/>
    <property type="match status" value="1"/>
</dbReference>